<dbReference type="GO" id="GO:0043953">
    <property type="term" value="P:protein transport by the Tat complex"/>
    <property type="evidence" value="ECO:0007669"/>
    <property type="project" value="UniProtKB-UniRule"/>
</dbReference>
<feature type="transmembrane region" description="Helical" evidence="5">
    <location>
        <begin position="37"/>
        <end position="59"/>
    </location>
</feature>
<dbReference type="PRINTS" id="PR01840">
    <property type="entry name" value="TATCFAMILY"/>
</dbReference>
<protein>
    <recommendedName>
        <fullName evidence="5">Sec-independent protein translocase protein TatC</fullName>
    </recommendedName>
</protein>
<keyword evidence="5" id="KW-1003">Cell membrane</keyword>
<feature type="transmembrane region" description="Helical" evidence="5">
    <location>
        <begin position="126"/>
        <end position="148"/>
    </location>
</feature>
<feature type="transmembrane region" description="Helical" evidence="5">
    <location>
        <begin position="93"/>
        <end position="114"/>
    </location>
</feature>
<dbReference type="KEGG" id="mmyr:MXMO3_02189"/>
<keyword evidence="5" id="KW-0813">Transport</keyword>
<evidence type="ECO:0000256" key="3">
    <source>
        <dbReference type="ARBA" id="ARBA00022989"/>
    </source>
</evidence>
<dbReference type="RefSeq" id="WP_051213798.1">
    <property type="nucleotide sequence ID" value="NZ_CP021330.1"/>
</dbReference>
<accession>A0A2R4MF87</accession>
<keyword evidence="2 5" id="KW-0812">Transmembrane</keyword>
<dbReference type="PANTHER" id="PTHR30371">
    <property type="entry name" value="SEC-INDEPENDENT PROTEIN TRANSLOCASE PROTEIN TATC"/>
    <property type="match status" value="1"/>
</dbReference>
<evidence type="ECO:0000256" key="1">
    <source>
        <dbReference type="ARBA" id="ARBA00004141"/>
    </source>
</evidence>
<dbReference type="InterPro" id="IPR002033">
    <property type="entry name" value="TatC"/>
</dbReference>
<dbReference type="AlphaFoldDB" id="A0A2R4MF87"/>
<dbReference type="InterPro" id="IPR019820">
    <property type="entry name" value="Sec-indep_translocase_CS"/>
</dbReference>
<comment type="similarity">
    <text evidence="5">Belongs to the TatC family.</text>
</comment>
<keyword evidence="7" id="KW-1185">Reference proteome</keyword>
<evidence type="ECO:0000256" key="4">
    <source>
        <dbReference type="ARBA" id="ARBA00023136"/>
    </source>
</evidence>
<dbReference type="GO" id="GO:0033281">
    <property type="term" value="C:TAT protein transport complex"/>
    <property type="evidence" value="ECO:0007669"/>
    <property type="project" value="UniProtKB-UniRule"/>
</dbReference>
<dbReference type="EMBL" id="CP021330">
    <property type="protein sequence ID" value="AVX04708.1"/>
    <property type="molecule type" value="Genomic_DNA"/>
</dbReference>
<keyword evidence="4 5" id="KW-0472">Membrane</keyword>
<organism evidence="6 7">
    <name type="scientific">Maritalea myrionectae</name>
    <dbReference type="NCBI Taxonomy" id="454601"/>
    <lineage>
        <taxon>Bacteria</taxon>
        <taxon>Pseudomonadati</taxon>
        <taxon>Pseudomonadota</taxon>
        <taxon>Alphaproteobacteria</taxon>
        <taxon>Hyphomicrobiales</taxon>
        <taxon>Devosiaceae</taxon>
        <taxon>Maritalea</taxon>
    </lineage>
</organism>
<evidence type="ECO:0000256" key="2">
    <source>
        <dbReference type="ARBA" id="ARBA00022692"/>
    </source>
</evidence>
<dbReference type="NCBIfam" id="TIGR00945">
    <property type="entry name" value="tatC"/>
    <property type="match status" value="1"/>
</dbReference>
<comment type="subcellular location">
    <subcellularLocation>
        <location evidence="5">Cell membrane</location>
        <topology evidence="5">Multi-pass membrane protein</topology>
    </subcellularLocation>
    <subcellularLocation>
        <location evidence="1">Membrane</location>
        <topology evidence="1">Multi-pass membrane protein</topology>
    </subcellularLocation>
</comment>
<keyword evidence="3 5" id="KW-1133">Transmembrane helix</keyword>
<dbReference type="HAMAP" id="MF_00902">
    <property type="entry name" value="TatC"/>
    <property type="match status" value="1"/>
</dbReference>
<feature type="transmembrane region" description="Helical" evidence="5">
    <location>
        <begin position="216"/>
        <end position="234"/>
    </location>
</feature>
<proteinExistence type="inferred from homology"/>
<dbReference type="STRING" id="1122213.GCA_000423365_02508"/>
<feature type="transmembrane region" description="Helical" evidence="5">
    <location>
        <begin position="178"/>
        <end position="204"/>
    </location>
</feature>
<reference evidence="6 7" key="1">
    <citation type="submission" date="2017-05" db="EMBL/GenBank/DDBJ databases">
        <title>Genome Analysis of Maritalea myrionectae HL2708#5.</title>
        <authorList>
            <consortium name="Cotde Inc.-PKNU"/>
            <person name="Jang D."/>
            <person name="Oh H.-M."/>
        </authorList>
    </citation>
    <scope>NUCLEOTIDE SEQUENCE [LARGE SCALE GENOMIC DNA]</scope>
    <source>
        <strain evidence="6 7">HL2708#5</strain>
    </source>
</reference>
<gene>
    <name evidence="5" type="primary">tatC</name>
    <name evidence="6" type="ORF">MXMO3_02189</name>
</gene>
<evidence type="ECO:0000313" key="6">
    <source>
        <dbReference type="EMBL" id="AVX04708.1"/>
    </source>
</evidence>
<sequence length="275" mass="30836">MSKLLENVEDQQADEDQEVAQSEAPLMEHLVELRQRLIYSLAAIAVLFIVCFFFASQIFNILLGPFERAVGNVEDVELIYTAPQEFFFTQLKVALFSAIFLAFPVIAIQIYRFIAPGLYKRERRAFLPFILATPVLFVMGASLVYFGVMPLAMKFFISLEQTGSGQASIQMVTRVSEYLSLTMTLLLAFGFCFQLPVVLVLLATADLITSDNLKSWRKYAIVGILTLAAFLTPPEPMTQLGLAVPVFLLYELSILAVRLVERSRRPIDPEADSSN</sequence>
<evidence type="ECO:0000256" key="5">
    <source>
        <dbReference type="HAMAP-Rule" id="MF_00902"/>
    </source>
</evidence>
<dbReference type="PROSITE" id="PS01218">
    <property type="entry name" value="TATC"/>
    <property type="match status" value="1"/>
</dbReference>
<dbReference type="Pfam" id="PF00902">
    <property type="entry name" value="TatC"/>
    <property type="match status" value="1"/>
</dbReference>
<dbReference type="GO" id="GO:0009977">
    <property type="term" value="F:proton motive force dependent protein transmembrane transporter activity"/>
    <property type="evidence" value="ECO:0007669"/>
    <property type="project" value="TreeGrafter"/>
</dbReference>
<comment type="subunit">
    <text evidence="5">The Tat system comprises two distinct complexes: a TatABC complex, containing multiple copies of TatA, TatB and TatC subunits, and a separate TatA complex, containing only TatA subunits. Substrates initially bind to the TatABC complex, which probably triggers association of the separate TatA complex to form the active translocon.</text>
</comment>
<dbReference type="PANTHER" id="PTHR30371:SF0">
    <property type="entry name" value="SEC-INDEPENDENT PROTEIN TRANSLOCASE PROTEIN TATC, CHLOROPLASTIC-RELATED"/>
    <property type="match status" value="1"/>
</dbReference>
<feature type="transmembrane region" description="Helical" evidence="5">
    <location>
        <begin position="240"/>
        <end position="260"/>
    </location>
</feature>
<keyword evidence="5" id="KW-0653">Protein transport</keyword>
<dbReference type="GO" id="GO:0065002">
    <property type="term" value="P:intracellular protein transmembrane transport"/>
    <property type="evidence" value="ECO:0007669"/>
    <property type="project" value="TreeGrafter"/>
</dbReference>
<comment type="function">
    <text evidence="5">Part of the twin-arginine translocation (Tat) system that transports large folded proteins containing a characteristic twin-arginine motif in their signal peptide across membranes. Together with TatB, TatC is part of a receptor directly interacting with Tat signal peptides.</text>
</comment>
<evidence type="ECO:0000313" key="7">
    <source>
        <dbReference type="Proteomes" id="UP000258927"/>
    </source>
</evidence>
<name>A0A2R4MF87_9HYPH</name>
<dbReference type="Proteomes" id="UP000258927">
    <property type="component" value="Chromosome"/>
</dbReference>
<keyword evidence="5" id="KW-0811">Translocation</keyword>